<keyword evidence="5" id="KW-1133">Transmembrane helix</keyword>
<dbReference type="SMART" id="SM00387">
    <property type="entry name" value="HATPase_c"/>
    <property type="match status" value="1"/>
</dbReference>
<dbReference type="GO" id="GO:0000155">
    <property type="term" value="F:phosphorelay sensor kinase activity"/>
    <property type="evidence" value="ECO:0007669"/>
    <property type="project" value="InterPro"/>
</dbReference>
<dbReference type="InterPro" id="IPR003594">
    <property type="entry name" value="HATPase_dom"/>
</dbReference>
<dbReference type="InterPro" id="IPR003661">
    <property type="entry name" value="HisK_dim/P_dom"/>
</dbReference>
<feature type="transmembrane region" description="Helical" evidence="5">
    <location>
        <begin position="135"/>
        <end position="155"/>
    </location>
</feature>
<proteinExistence type="predicted"/>
<dbReference type="InterPro" id="IPR011006">
    <property type="entry name" value="CheY-like_superfamily"/>
</dbReference>
<comment type="catalytic activity">
    <reaction evidence="1">
        <text>ATP + protein L-histidine = ADP + protein N-phospho-L-histidine.</text>
        <dbReference type="EC" id="2.7.13.3"/>
    </reaction>
</comment>
<feature type="domain" description="Response regulatory" evidence="7">
    <location>
        <begin position="443"/>
        <end position="560"/>
    </location>
</feature>
<gene>
    <name evidence="8" type="ORF">DI536_28630</name>
</gene>
<dbReference type="Gene3D" id="3.30.565.10">
    <property type="entry name" value="Histidine kinase-like ATPase, C-terminal domain"/>
    <property type="match status" value="1"/>
</dbReference>
<dbReference type="SUPFAM" id="SSF47384">
    <property type="entry name" value="Homodimeric domain of signal transducing histidine kinase"/>
    <property type="match status" value="1"/>
</dbReference>
<dbReference type="PRINTS" id="PR00344">
    <property type="entry name" value="BCTRLSENSOR"/>
</dbReference>
<dbReference type="PROSITE" id="PS50110">
    <property type="entry name" value="RESPONSE_REGULATORY"/>
    <property type="match status" value="1"/>
</dbReference>
<organism evidence="8 9">
    <name type="scientific">Archangium gephyra</name>
    <dbReference type="NCBI Taxonomy" id="48"/>
    <lineage>
        <taxon>Bacteria</taxon>
        <taxon>Pseudomonadati</taxon>
        <taxon>Myxococcota</taxon>
        <taxon>Myxococcia</taxon>
        <taxon>Myxococcales</taxon>
        <taxon>Cystobacterineae</taxon>
        <taxon>Archangiaceae</taxon>
        <taxon>Archangium</taxon>
    </lineage>
</organism>
<name>A0A2W5T2X9_9BACT</name>
<dbReference type="SMART" id="SM00448">
    <property type="entry name" value="REC"/>
    <property type="match status" value="1"/>
</dbReference>
<dbReference type="Proteomes" id="UP000249061">
    <property type="component" value="Unassembled WGS sequence"/>
</dbReference>
<dbReference type="CDD" id="cd16922">
    <property type="entry name" value="HATPase_EvgS-ArcB-TorS-like"/>
    <property type="match status" value="1"/>
</dbReference>
<evidence type="ECO:0000313" key="8">
    <source>
        <dbReference type="EMBL" id="PZR07223.1"/>
    </source>
</evidence>
<dbReference type="InterPro" id="IPR005467">
    <property type="entry name" value="His_kinase_dom"/>
</dbReference>
<reference evidence="8 9" key="1">
    <citation type="submission" date="2017-08" db="EMBL/GenBank/DDBJ databases">
        <title>Infants hospitalized years apart are colonized by the same room-sourced microbial strains.</title>
        <authorList>
            <person name="Brooks B."/>
            <person name="Olm M.R."/>
            <person name="Firek B.A."/>
            <person name="Baker R."/>
            <person name="Thomas B.C."/>
            <person name="Morowitz M.J."/>
            <person name="Banfield J.F."/>
        </authorList>
    </citation>
    <scope>NUCLEOTIDE SEQUENCE [LARGE SCALE GENOMIC DNA]</scope>
    <source>
        <strain evidence="8">S2_003_000_R2_14</strain>
    </source>
</reference>
<dbReference type="PROSITE" id="PS50109">
    <property type="entry name" value="HIS_KIN"/>
    <property type="match status" value="1"/>
</dbReference>
<evidence type="ECO:0000256" key="2">
    <source>
        <dbReference type="ARBA" id="ARBA00012438"/>
    </source>
</evidence>
<dbReference type="CDD" id="cd17546">
    <property type="entry name" value="REC_hyHK_CKI1_RcsC-like"/>
    <property type="match status" value="1"/>
</dbReference>
<evidence type="ECO:0000256" key="5">
    <source>
        <dbReference type="SAM" id="Phobius"/>
    </source>
</evidence>
<feature type="transmembrane region" description="Helical" evidence="5">
    <location>
        <begin position="111"/>
        <end position="128"/>
    </location>
</feature>
<dbReference type="InterPro" id="IPR036097">
    <property type="entry name" value="HisK_dim/P_sf"/>
</dbReference>
<feature type="transmembrane region" description="Helical" evidence="5">
    <location>
        <begin position="167"/>
        <end position="186"/>
    </location>
</feature>
<feature type="transmembrane region" description="Helical" evidence="5">
    <location>
        <begin position="88"/>
        <end position="105"/>
    </location>
</feature>
<feature type="transmembrane region" description="Helical" evidence="5">
    <location>
        <begin position="55"/>
        <end position="76"/>
    </location>
</feature>
<keyword evidence="3 4" id="KW-0597">Phosphoprotein</keyword>
<evidence type="ECO:0000259" key="6">
    <source>
        <dbReference type="PROSITE" id="PS50109"/>
    </source>
</evidence>
<dbReference type="Gene3D" id="3.40.50.2300">
    <property type="match status" value="1"/>
</dbReference>
<dbReference type="FunFam" id="3.30.565.10:FF:000010">
    <property type="entry name" value="Sensor histidine kinase RcsC"/>
    <property type="match status" value="1"/>
</dbReference>
<dbReference type="SUPFAM" id="SSF55874">
    <property type="entry name" value="ATPase domain of HSP90 chaperone/DNA topoisomerase II/histidine kinase"/>
    <property type="match status" value="1"/>
</dbReference>
<dbReference type="CDD" id="cd00082">
    <property type="entry name" value="HisKA"/>
    <property type="match status" value="1"/>
</dbReference>
<dbReference type="EC" id="2.7.13.3" evidence="2"/>
<dbReference type="Pfam" id="PF00512">
    <property type="entry name" value="HisKA"/>
    <property type="match status" value="1"/>
</dbReference>
<dbReference type="Pfam" id="PF00072">
    <property type="entry name" value="Response_reg"/>
    <property type="match status" value="1"/>
</dbReference>
<dbReference type="SUPFAM" id="SSF52172">
    <property type="entry name" value="CheY-like"/>
    <property type="match status" value="1"/>
</dbReference>
<comment type="caution">
    <text evidence="8">The sequence shown here is derived from an EMBL/GenBank/DDBJ whole genome shotgun (WGS) entry which is preliminary data.</text>
</comment>
<dbReference type="AlphaFoldDB" id="A0A2W5T2X9"/>
<feature type="transmembrane region" description="Helical" evidence="5">
    <location>
        <begin position="31"/>
        <end position="49"/>
    </location>
</feature>
<protein>
    <recommendedName>
        <fullName evidence="2">histidine kinase</fullName>
        <ecNumber evidence="2">2.7.13.3</ecNumber>
    </recommendedName>
</protein>
<keyword evidence="5" id="KW-0812">Transmembrane</keyword>
<dbReference type="PANTHER" id="PTHR45339">
    <property type="entry name" value="HYBRID SIGNAL TRANSDUCTION HISTIDINE KINASE J"/>
    <property type="match status" value="1"/>
</dbReference>
<sequence length="571" mass="62094">MAGAVSWVTRITNWWMPASVSDPERDARLRFGIQAWLVTWPFATVWTVVGVLQGLYWQAALNGLMVLLGPIVLWGVKRTGQLTPWFELTMGCALLLYGPGILTQTPIEETALFFMTVIPLVAGFLYGWKSAAVWTGLAAVGGSVGLVLGRMGYTLPGEDPTPTLTKVLNTVSALIMVAAFAARFYAVRREAFERAEAANRSKSLFLASISHEIRTPMNGVLGMTQLMLQETKDAATRERLDAILRSGNLLVSLIDDLLDVTRLEAQRLTLEMNSFDLHVVCSDVQQLFVAQAHEKHVELTAELAPNTPRWVVGDALRLRQVLFNLVSNGLKFTERGAVRLRVVHRDDGALEFTVEDTGIGIAPEVLPRLFAIFEQGDASTTRRYGGSGLGLALSRQLVALMGGELKVVSAPGKGSRFWFELRLAPGEAPEAPPPAEPVGEALRVLIVDDNAINLRVATSLVQKAGYVVEAVSNGRAAVEKASNGKWLAVLMDCHMPEMDGFEATRRIRALEGAQGRVPIIAVTASTSEDDMKACTTSGMNDVMSKPVSFEALARALAQLRERSTEPFPAGR</sequence>
<dbReference type="InterPro" id="IPR001789">
    <property type="entry name" value="Sig_transdc_resp-reg_receiver"/>
</dbReference>
<dbReference type="InterPro" id="IPR036890">
    <property type="entry name" value="HATPase_C_sf"/>
</dbReference>
<evidence type="ECO:0000259" key="7">
    <source>
        <dbReference type="PROSITE" id="PS50110"/>
    </source>
</evidence>
<feature type="modified residue" description="4-aspartylphosphate" evidence="4">
    <location>
        <position position="492"/>
    </location>
</feature>
<dbReference type="Pfam" id="PF02518">
    <property type="entry name" value="HATPase_c"/>
    <property type="match status" value="1"/>
</dbReference>
<feature type="domain" description="Histidine kinase" evidence="6">
    <location>
        <begin position="208"/>
        <end position="425"/>
    </location>
</feature>
<evidence type="ECO:0000256" key="3">
    <source>
        <dbReference type="ARBA" id="ARBA00022553"/>
    </source>
</evidence>
<dbReference type="InterPro" id="IPR004358">
    <property type="entry name" value="Sig_transdc_His_kin-like_C"/>
</dbReference>
<evidence type="ECO:0000256" key="1">
    <source>
        <dbReference type="ARBA" id="ARBA00000085"/>
    </source>
</evidence>
<dbReference type="SMART" id="SM00388">
    <property type="entry name" value="HisKA"/>
    <property type="match status" value="1"/>
</dbReference>
<dbReference type="PANTHER" id="PTHR45339:SF3">
    <property type="entry name" value="HISTIDINE KINASE"/>
    <property type="match status" value="1"/>
</dbReference>
<dbReference type="EMBL" id="QFQP01000033">
    <property type="protein sequence ID" value="PZR07223.1"/>
    <property type="molecule type" value="Genomic_DNA"/>
</dbReference>
<evidence type="ECO:0000313" key="9">
    <source>
        <dbReference type="Proteomes" id="UP000249061"/>
    </source>
</evidence>
<evidence type="ECO:0000256" key="4">
    <source>
        <dbReference type="PROSITE-ProRule" id="PRU00169"/>
    </source>
</evidence>
<dbReference type="Gene3D" id="1.10.287.130">
    <property type="match status" value="1"/>
</dbReference>
<keyword evidence="5" id="KW-0472">Membrane</keyword>
<accession>A0A2W5T2X9</accession>